<dbReference type="CDD" id="cd00257">
    <property type="entry name" value="beta-trefoil_FSCN-like"/>
    <property type="match status" value="1"/>
</dbReference>
<evidence type="ECO:0008006" key="4">
    <source>
        <dbReference type="Google" id="ProtNLM"/>
    </source>
</evidence>
<gene>
    <name evidence="2" type="ORF">WJX72_002473</name>
</gene>
<dbReference type="EMBL" id="JALJOR010000001">
    <property type="protein sequence ID" value="KAK9828866.1"/>
    <property type="molecule type" value="Genomic_DNA"/>
</dbReference>
<proteinExistence type="predicted"/>
<name>A0AAW1R516_9CHLO</name>
<accession>A0AAW1R516</accession>
<sequence length="187" mass="19263">MAKHLVLAGLLVLLGLSGCLAGDNASRKLLQAIPAMCTGTVSNAAKCPTFQNNHDGCNATPGCQAGKFVDDSSPLTQFTIVDANNGLVALQADSGLFLARCHTCSDAANQPETATIGISSAALPSSPFAHWKVVDAGNGKVAFQADSGNFLARCHNCYSQELLADSVTVHVPALAGNPWATWTPVAL</sequence>
<organism evidence="2 3">
    <name type="scientific">[Myrmecia] bisecta</name>
    <dbReference type="NCBI Taxonomy" id="41462"/>
    <lineage>
        <taxon>Eukaryota</taxon>
        <taxon>Viridiplantae</taxon>
        <taxon>Chlorophyta</taxon>
        <taxon>core chlorophytes</taxon>
        <taxon>Trebouxiophyceae</taxon>
        <taxon>Trebouxiales</taxon>
        <taxon>Trebouxiaceae</taxon>
        <taxon>Myrmecia</taxon>
    </lineage>
</organism>
<dbReference type="Gene3D" id="2.80.10.50">
    <property type="match status" value="1"/>
</dbReference>
<feature type="signal peptide" evidence="1">
    <location>
        <begin position="1"/>
        <end position="21"/>
    </location>
</feature>
<dbReference type="Proteomes" id="UP001489004">
    <property type="component" value="Unassembled WGS sequence"/>
</dbReference>
<comment type="caution">
    <text evidence="2">The sequence shown here is derived from an EMBL/GenBank/DDBJ whole genome shotgun (WGS) entry which is preliminary data.</text>
</comment>
<evidence type="ECO:0000313" key="2">
    <source>
        <dbReference type="EMBL" id="KAK9828866.1"/>
    </source>
</evidence>
<keyword evidence="1" id="KW-0732">Signal</keyword>
<reference evidence="2 3" key="1">
    <citation type="journal article" date="2024" name="Nat. Commun.">
        <title>Phylogenomics reveals the evolutionary origins of lichenization in chlorophyte algae.</title>
        <authorList>
            <person name="Puginier C."/>
            <person name="Libourel C."/>
            <person name="Otte J."/>
            <person name="Skaloud P."/>
            <person name="Haon M."/>
            <person name="Grisel S."/>
            <person name="Petersen M."/>
            <person name="Berrin J.G."/>
            <person name="Delaux P.M."/>
            <person name="Dal Grande F."/>
            <person name="Keller J."/>
        </authorList>
    </citation>
    <scope>NUCLEOTIDE SEQUENCE [LARGE SCALE GENOMIC DNA]</scope>
    <source>
        <strain evidence="2 3">SAG 2043</strain>
    </source>
</reference>
<protein>
    <recommendedName>
        <fullName evidence="4">Lipoprotein</fullName>
    </recommendedName>
</protein>
<evidence type="ECO:0000256" key="1">
    <source>
        <dbReference type="SAM" id="SignalP"/>
    </source>
</evidence>
<dbReference type="PROSITE" id="PS51257">
    <property type="entry name" value="PROKAR_LIPOPROTEIN"/>
    <property type="match status" value="1"/>
</dbReference>
<dbReference type="AlphaFoldDB" id="A0AAW1R516"/>
<feature type="chain" id="PRO_5043396590" description="Lipoprotein" evidence="1">
    <location>
        <begin position="22"/>
        <end position="187"/>
    </location>
</feature>
<evidence type="ECO:0000313" key="3">
    <source>
        <dbReference type="Proteomes" id="UP001489004"/>
    </source>
</evidence>
<keyword evidence="3" id="KW-1185">Reference proteome</keyword>